<keyword evidence="1" id="KW-0012">Acyltransferase</keyword>
<dbReference type="Proteomes" id="UP001233172">
    <property type="component" value="Unassembled WGS sequence"/>
</dbReference>
<keyword evidence="1" id="KW-0808">Transferase</keyword>
<comment type="caution">
    <text evidence="1">The sequence shown here is derived from an EMBL/GenBank/DDBJ whole genome shotgun (WGS) entry which is preliminary data.</text>
</comment>
<dbReference type="GO" id="GO:0016746">
    <property type="term" value="F:acyltransferase activity"/>
    <property type="evidence" value="ECO:0007669"/>
    <property type="project" value="UniProtKB-KW"/>
</dbReference>
<keyword evidence="2" id="KW-1185">Reference proteome</keyword>
<dbReference type="EMBL" id="JASAOG010000491">
    <property type="protein sequence ID" value="KAK0038746.1"/>
    <property type="molecule type" value="Genomic_DNA"/>
</dbReference>
<dbReference type="AlphaFoldDB" id="A0AAD8AMK4"/>
<sequence length="114" mass="12760">MNSQPYQTPPRFWAPKLTPLVLPLLSAHARPRPQPQSDCRKSNLRNVDHLARAIDNSHGVLITPNHSFHFDSYCLLRASDQLTTPFYIMTVLAGIRYLDALATMGSCKRTVASA</sequence>
<reference evidence="1" key="2">
    <citation type="submission" date="2023-04" db="EMBL/GenBank/DDBJ databases">
        <authorList>
            <person name="Bu L."/>
            <person name="Lu L."/>
            <person name="Laidemitt M.R."/>
            <person name="Zhang S.M."/>
            <person name="Mutuku M."/>
            <person name="Mkoji G."/>
            <person name="Steinauer M."/>
            <person name="Loker E.S."/>
        </authorList>
    </citation>
    <scope>NUCLEOTIDE SEQUENCE</scope>
    <source>
        <strain evidence="1">KasaAsao</strain>
        <tissue evidence="1">Whole Snail</tissue>
    </source>
</reference>
<proteinExistence type="predicted"/>
<protein>
    <submittedName>
        <fullName evidence="1">1-acyl-sn-glycerol-3-phosphate acyltransferase</fullName>
    </submittedName>
</protein>
<reference evidence="1" key="1">
    <citation type="journal article" date="2023" name="PLoS Negl. Trop. Dis.">
        <title>A genome sequence for Biomphalaria pfeifferi, the major vector snail for the human-infecting parasite Schistosoma mansoni.</title>
        <authorList>
            <person name="Bu L."/>
            <person name="Lu L."/>
            <person name="Laidemitt M.R."/>
            <person name="Zhang S.M."/>
            <person name="Mutuku M."/>
            <person name="Mkoji G."/>
            <person name="Steinauer M."/>
            <person name="Loker E.S."/>
        </authorList>
    </citation>
    <scope>NUCLEOTIDE SEQUENCE</scope>
    <source>
        <strain evidence="1">KasaAsao</strain>
    </source>
</reference>
<organism evidence="1 2">
    <name type="scientific">Biomphalaria pfeifferi</name>
    <name type="common">Bloodfluke planorb</name>
    <name type="synonym">Freshwater snail</name>
    <dbReference type="NCBI Taxonomy" id="112525"/>
    <lineage>
        <taxon>Eukaryota</taxon>
        <taxon>Metazoa</taxon>
        <taxon>Spiralia</taxon>
        <taxon>Lophotrochozoa</taxon>
        <taxon>Mollusca</taxon>
        <taxon>Gastropoda</taxon>
        <taxon>Heterobranchia</taxon>
        <taxon>Euthyneura</taxon>
        <taxon>Panpulmonata</taxon>
        <taxon>Hygrophila</taxon>
        <taxon>Lymnaeoidea</taxon>
        <taxon>Planorbidae</taxon>
        <taxon>Biomphalaria</taxon>
    </lineage>
</organism>
<evidence type="ECO:0000313" key="2">
    <source>
        <dbReference type="Proteomes" id="UP001233172"/>
    </source>
</evidence>
<name>A0AAD8AMK4_BIOPF</name>
<gene>
    <name evidence="1" type="ORF">Bpfe_031525</name>
</gene>
<accession>A0AAD8AMK4</accession>
<evidence type="ECO:0000313" key="1">
    <source>
        <dbReference type="EMBL" id="KAK0038746.1"/>
    </source>
</evidence>